<organism evidence="1 2">
    <name type="scientific">Polycladomyces subterraneus</name>
    <dbReference type="NCBI Taxonomy" id="1016997"/>
    <lineage>
        <taxon>Bacteria</taxon>
        <taxon>Bacillati</taxon>
        <taxon>Bacillota</taxon>
        <taxon>Bacilli</taxon>
        <taxon>Bacillales</taxon>
        <taxon>Thermoactinomycetaceae</taxon>
        <taxon>Polycladomyces</taxon>
    </lineage>
</organism>
<dbReference type="Proteomes" id="UP001174196">
    <property type="component" value="Unassembled WGS sequence"/>
</dbReference>
<dbReference type="RefSeq" id="WP_301239846.1">
    <property type="nucleotide sequence ID" value="NZ_JANRHH010000047.1"/>
</dbReference>
<keyword evidence="2" id="KW-1185">Reference proteome</keyword>
<name>A0ABT8IQ76_9BACL</name>
<evidence type="ECO:0000313" key="1">
    <source>
        <dbReference type="EMBL" id="MDN4594937.1"/>
    </source>
</evidence>
<sequence>MIPKSCDGCGQDIPDDLVIQFKDDEKEKGGWAYIGENLRFLCPLCYLMRKLRG</sequence>
<accession>A0ABT8IQ76</accession>
<dbReference type="EMBL" id="JANRHH010000047">
    <property type="protein sequence ID" value="MDN4594937.1"/>
    <property type="molecule type" value="Genomic_DNA"/>
</dbReference>
<gene>
    <name evidence="1" type="ORF">NWF35_13785</name>
</gene>
<protein>
    <submittedName>
        <fullName evidence="1">Uncharacterized protein</fullName>
    </submittedName>
</protein>
<reference evidence="1" key="1">
    <citation type="submission" date="2022-08" db="EMBL/GenBank/DDBJ databases">
        <title>Polycladomyces zharkentsis sp. nov., a novel thermophilic CMC and starch-degrading bacterium isolated from a geothermal spring in Kazakhstan.</title>
        <authorList>
            <person name="Mashzhan A."/>
            <person name="Kistaubaeva A."/>
            <person name="Javier-Lopez R."/>
            <person name="Birkeland N.-K."/>
        </authorList>
    </citation>
    <scope>NUCLEOTIDE SEQUENCE</scope>
    <source>
        <strain evidence="1">KSR 13</strain>
    </source>
</reference>
<comment type="caution">
    <text evidence="1">The sequence shown here is derived from an EMBL/GenBank/DDBJ whole genome shotgun (WGS) entry which is preliminary data.</text>
</comment>
<proteinExistence type="predicted"/>
<evidence type="ECO:0000313" key="2">
    <source>
        <dbReference type="Proteomes" id="UP001174196"/>
    </source>
</evidence>